<comment type="caution">
    <text evidence="10">The sequence shown here is derived from an EMBL/GenBank/DDBJ whole genome shotgun (WGS) entry which is preliminary data.</text>
</comment>
<evidence type="ECO:0000256" key="8">
    <source>
        <dbReference type="ARBA" id="ARBA00023136"/>
    </source>
</evidence>
<keyword evidence="3" id="KW-0812">Transmembrane</keyword>
<accession>A0A9J6GIJ4</accession>
<keyword evidence="5" id="KW-0547">Nucleotide-binding</keyword>
<dbReference type="SUPFAM" id="SSF90123">
    <property type="entry name" value="ABC transporter transmembrane region"/>
    <property type="match status" value="1"/>
</dbReference>
<gene>
    <name evidence="10" type="ORF">HPB48_001974</name>
</gene>
<dbReference type="PROSITE" id="PS50929">
    <property type="entry name" value="ABC_TM1F"/>
    <property type="match status" value="1"/>
</dbReference>
<dbReference type="AlphaFoldDB" id="A0A9J6GIJ4"/>
<proteinExistence type="predicted"/>
<evidence type="ECO:0000313" key="11">
    <source>
        <dbReference type="Proteomes" id="UP000821853"/>
    </source>
</evidence>
<protein>
    <recommendedName>
        <fullName evidence="9">ABC transmembrane type-1 domain-containing protein</fullName>
    </recommendedName>
</protein>
<keyword evidence="2" id="KW-0813">Transport</keyword>
<dbReference type="PANTHER" id="PTHR24223:SF443">
    <property type="entry name" value="MULTIDRUG-RESISTANCE LIKE PROTEIN 1, ISOFORM I"/>
    <property type="match status" value="1"/>
</dbReference>
<dbReference type="EMBL" id="JABSTR010000006">
    <property type="protein sequence ID" value="KAH9374384.1"/>
    <property type="molecule type" value="Genomic_DNA"/>
</dbReference>
<keyword evidence="6" id="KW-0067">ATP-binding</keyword>
<dbReference type="GO" id="GO:0012505">
    <property type="term" value="C:endomembrane system"/>
    <property type="evidence" value="ECO:0007669"/>
    <property type="project" value="UniProtKB-SubCell"/>
</dbReference>
<dbReference type="InterPro" id="IPR036640">
    <property type="entry name" value="ABC1_TM_sf"/>
</dbReference>
<evidence type="ECO:0000256" key="7">
    <source>
        <dbReference type="ARBA" id="ARBA00022989"/>
    </source>
</evidence>
<organism evidence="10 11">
    <name type="scientific">Haemaphysalis longicornis</name>
    <name type="common">Bush tick</name>
    <dbReference type="NCBI Taxonomy" id="44386"/>
    <lineage>
        <taxon>Eukaryota</taxon>
        <taxon>Metazoa</taxon>
        <taxon>Ecdysozoa</taxon>
        <taxon>Arthropoda</taxon>
        <taxon>Chelicerata</taxon>
        <taxon>Arachnida</taxon>
        <taxon>Acari</taxon>
        <taxon>Parasitiformes</taxon>
        <taxon>Ixodida</taxon>
        <taxon>Ixodoidea</taxon>
        <taxon>Ixodidae</taxon>
        <taxon>Haemaphysalinae</taxon>
        <taxon>Haemaphysalis</taxon>
    </lineage>
</organism>
<comment type="subcellular location">
    <subcellularLocation>
        <location evidence="1">Endomembrane system</location>
        <topology evidence="1">Multi-pass membrane protein</topology>
    </subcellularLocation>
</comment>
<dbReference type="Proteomes" id="UP000821853">
    <property type="component" value="Chromosome 4"/>
</dbReference>
<feature type="domain" description="ABC transmembrane type-1" evidence="9">
    <location>
        <begin position="1"/>
        <end position="73"/>
    </location>
</feature>
<dbReference type="PANTHER" id="PTHR24223">
    <property type="entry name" value="ATP-BINDING CASSETTE SUB-FAMILY C"/>
    <property type="match status" value="1"/>
</dbReference>
<evidence type="ECO:0000259" key="9">
    <source>
        <dbReference type="PROSITE" id="PS50929"/>
    </source>
</evidence>
<keyword evidence="4" id="KW-0677">Repeat</keyword>
<dbReference type="GO" id="GO:0016020">
    <property type="term" value="C:membrane"/>
    <property type="evidence" value="ECO:0007669"/>
    <property type="project" value="InterPro"/>
</dbReference>
<evidence type="ECO:0000256" key="6">
    <source>
        <dbReference type="ARBA" id="ARBA00022840"/>
    </source>
</evidence>
<dbReference type="InterPro" id="IPR011527">
    <property type="entry name" value="ABC1_TM_dom"/>
</dbReference>
<reference evidence="10 11" key="1">
    <citation type="journal article" date="2020" name="Cell">
        <title>Large-Scale Comparative Analyses of Tick Genomes Elucidate Their Genetic Diversity and Vector Capacities.</title>
        <authorList>
            <consortium name="Tick Genome and Microbiome Consortium (TIGMIC)"/>
            <person name="Jia N."/>
            <person name="Wang J."/>
            <person name="Shi W."/>
            <person name="Du L."/>
            <person name="Sun Y."/>
            <person name="Zhan W."/>
            <person name="Jiang J.F."/>
            <person name="Wang Q."/>
            <person name="Zhang B."/>
            <person name="Ji P."/>
            <person name="Bell-Sakyi L."/>
            <person name="Cui X.M."/>
            <person name="Yuan T.T."/>
            <person name="Jiang B.G."/>
            <person name="Yang W.F."/>
            <person name="Lam T.T."/>
            <person name="Chang Q.C."/>
            <person name="Ding S.J."/>
            <person name="Wang X.J."/>
            <person name="Zhu J.G."/>
            <person name="Ruan X.D."/>
            <person name="Zhao L."/>
            <person name="Wei J.T."/>
            <person name="Ye R.Z."/>
            <person name="Que T.C."/>
            <person name="Du C.H."/>
            <person name="Zhou Y.H."/>
            <person name="Cheng J.X."/>
            <person name="Dai P.F."/>
            <person name="Guo W.B."/>
            <person name="Han X.H."/>
            <person name="Huang E.J."/>
            <person name="Li L.F."/>
            <person name="Wei W."/>
            <person name="Gao Y.C."/>
            <person name="Liu J.Z."/>
            <person name="Shao H.Z."/>
            <person name="Wang X."/>
            <person name="Wang C.C."/>
            <person name="Yang T.C."/>
            <person name="Huo Q.B."/>
            <person name="Li W."/>
            <person name="Chen H.Y."/>
            <person name="Chen S.E."/>
            <person name="Zhou L.G."/>
            <person name="Ni X.B."/>
            <person name="Tian J.H."/>
            <person name="Sheng Y."/>
            <person name="Liu T."/>
            <person name="Pan Y.S."/>
            <person name="Xia L.Y."/>
            <person name="Li J."/>
            <person name="Zhao F."/>
            <person name="Cao W.C."/>
        </authorList>
    </citation>
    <scope>NUCLEOTIDE SEQUENCE [LARGE SCALE GENOMIC DNA]</scope>
    <source>
        <strain evidence="10">HaeL-2018</strain>
    </source>
</reference>
<keyword evidence="7" id="KW-1133">Transmembrane helix</keyword>
<keyword evidence="11" id="KW-1185">Reference proteome</keyword>
<dbReference type="GO" id="GO:0005524">
    <property type="term" value="F:ATP binding"/>
    <property type="evidence" value="ECO:0007669"/>
    <property type="project" value="UniProtKB-KW"/>
</dbReference>
<evidence type="ECO:0000256" key="5">
    <source>
        <dbReference type="ARBA" id="ARBA00022741"/>
    </source>
</evidence>
<dbReference type="InterPro" id="IPR050173">
    <property type="entry name" value="ABC_transporter_C-like"/>
</dbReference>
<evidence type="ECO:0000256" key="4">
    <source>
        <dbReference type="ARBA" id="ARBA00022737"/>
    </source>
</evidence>
<dbReference type="VEuPathDB" id="VectorBase:HLOH_058218"/>
<dbReference type="Gene3D" id="1.20.1560.10">
    <property type="entry name" value="ABC transporter type 1, transmembrane domain"/>
    <property type="match status" value="1"/>
</dbReference>
<evidence type="ECO:0000313" key="10">
    <source>
        <dbReference type="EMBL" id="KAH9374384.1"/>
    </source>
</evidence>
<name>A0A9J6GIJ4_HAELO</name>
<sequence length="91" mass="10354">MKAREERIKTLSDLFASIRTVKMYGWEDALQASVQRLRKVEVSWLFKANLLDGILDSFYTAASSVVGALITFCSNSRSSEWPLSNARRIHD</sequence>
<evidence type="ECO:0000256" key="2">
    <source>
        <dbReference type="ARBA" id="ARBA00022448"/>
    </source>
</evidence>
<dbReference type="OrthoDB" id="6513853at2759"/>
<evidence type="ECO:0000256" key="3">
    <source>
        <dbReference type="ARBA" id="ARBA00022692"/>
    </source>
</evidence>
<keyword evidence="8" id="KW-0472">Membrane</keyword>
<dbReference type="GO" id="GO:0140359">
    <property type="term" value="F:ABC-type transporter activity"/>
    <property type="evidence" value="ECO:0007669"/>
    <property type="project" value="InterPro"/>
</dbReference>
<evidence type="ECO:0000256" key="1">
    <source>
        <dbReference type="ARBA" id="ARBA00004127"/>
    </source>
</evidence>